<dbReference type="InterPro" id="IPR036390">
    <property type="entry name" value="WH_DNA-bd_sf"/>
</dbReference>
<name>A0AAU8JS64_9ACTN</name>
<protein>
    <submittedName>
        <fullName evidence="1">MarR family transcriptional regulator</fullName>
    </submittedName>
</protein>
<dbReference type="InterPro" id="IPR036388">
    <property type="entry name" value="WH-like_DNA-bd_sf"/>
</dbReference>
<reference evidence="1" key="1">
    <citation type="submission" date="2024-06" db="EMBL/GenBank/DDBJ databases">
        <title>The genome sequences of Kitasatospora sp. strain HUAS MG31.</title>
        <authorList>
            <person name="Mo P."/>
        </authorList>
    </citation>
    <scope>NUCLEOTIDE SEQUENCE</scope>
    <source>
        <strain evidence="1">HUAS MG31</strain>
    </source>
</reference>
<accession>A0AAU8JS64</accession>
<dbReference type="RefSeq" id="WP_354638892.1">
    <property type="nucleotide sequence ID" value="NZ_CP159872.1"/>
</dbReference>
<gene>
    <name evidence="1" type="ORF">ABWK59_07275</name>
</gene>
<evidence type="ECO:0000313" key="1">
    <source>
        <dbReference type="EMBL" id="XCM78750.1"/>
    </source>
</evidence>
<sequence>MKPIGYWLNRTDHALTTAMDALLAEFGLTRLAWQVLNVVEDTAQARDADVHTVLAANADAAARTAALETVLADGWADRPSPGRLDLTADGRARLARVAERVADFRTRCTEGVPAEDYRTAVAVLERITRNLEPPASR</sequence>
<organism evidence="1">
    <name type="scientific">Kitasatospora camelliae</name>
    <dbReference type="NCBI Taxonomy" id="3156397"/>
    <lineage>
        <taxon>Bacteria</taxon>
        <taxon>Bacillati</taxon>
        <taxon>Actinomycetota</taxon>
        <taxon>Actinomycetes</taxon>
        <taxon>Kitasatosporales</taxon>
        <taxon>Streptomycetaceae</taxon>
        <taxon>Kitasatospora</taxon>
    </lineage>
</organism>
<dbReference type="AlphaFoldDB" id="A0AAU8JS64"/>
<proteinExistence type="predicted"/>
<dbReference type="SUPFAM" id="SSF46785">
    <property type="entry name" value="Winged helix' DNA-binding domain"/>
    <property type="match status" value="1"/>
</dbReference>
<dbReference type="KEGG" id="kcm:ABWK59_07275"/>
<dbReference type="Gene3D" id="1.10.10.10">
    <property type="entry name" value="Winged helix-like DNA-binding domain superfamily/Winged helix DNA-binding domain"/>
    <property type="match status" value="1"/>
</dbReference>
<dbReference type="EMBL" id="CP159872">
    <property type="protein sequence ID" value="XCM78750.1"/>
    <property type="molecule type" value="Genomic_DNA"/>
</dbReference>